<accession>A0AAW2I9I2</accession>
<reference evidence="18" key="1">
    <citation type="journal article" date="2024" name="Gigascience">
        <title>Chromosome-level genome of the poultry shaft louse Menopon gallinae provides insight into the host-switching and adaptive evolution of parasitic lice.</title>
        <authorList>
            <person name="Xu Y."/>
            <person name="Ma L."/>
            <person name="Liu S."/>
            <person name="Liang Y."/>
            <person name="Liu Q."/>
            <person name="He Z."/>
            <person name="Tian L."/>
            <person name="Duan Y."/>
            <person name="Cai W."/>
            <person name="Li H."/>
            <person name="Song F."/>
        </authorList>
    </citation>
    <scope>NUCLEOTIDE SEQUENCE</scope>
    <source>
        <strain evidence="18">Cailab_2023a</strain>
    </source>
</reference>
<evidence type="ECO:0000259" key="17">
    <source>
        <dbReference type="PROSITE" id="PS50089"/>
    </source>
</evidence>
<evidence type="ECO:0000256" key="10">
    <source>
        <dbReference type="ARBA" id="ARBA00071236"/>
    </source>
</evidence>
<evidence type="ECO:0000256" key="9">
    <source>
        <dbReference type="ARBA" id="ARBA00023163"/>
    </source>
</evidence>
<dbReference type="GO" id="GO:0006513">
    <property type="term" value="P:protein monoubiquitination"/>
    <property type="evidence" value="ECO:0007669"/>
    <property type="project" value="TreeGrafter"/>
</dbReference>
<evidence type="ECO:0000256" key="13">
    <source>
        <dbReference type="ARBA" id="ARBA00079040"/>
    </source>
</evidence>
<evidence type="ECO:0000256" key="2">
    <source>
        <dbReference type="ARBA" id="ARBA00012483"/>
    </source>
</evidence>
<dbReference type="PROSITE" id="PS00518">
    <property type="entry name" value="ZF_RING_1"/>
    <property type="match status" value="1"/>
</dbReference>
<organism evidence="18">
    <name type="scientific">Menopon gallinae</name>
    <name type="common">poultry shaft louse</name>
    <dbReference type="NCBI Taxonomy" id="328185"/>
    <lineage>
        <taxon>Eukaryota</taxon>
        <taxon>Metazoa</taxon>
        <taxon>Ecdysozoa</taxon>
        <taxon>Arthropoda</taxon>
        <taxon>Hexapoda</taxon>
        <taxon>Insecta</taxon>
        <taxon>Pterygota</taxon>
        <taxon>Neoptera</taxon>
        <taxon>Paraneoptera</taxon>
        <taxon>Psocodea</taxon>
        <taxon>Troctomorpha</taxon>
        <taxon>Phthiraptera</taxon>
        <taxon>Amblycera</taxon>
        <taxon>Menoponidae</taxon>
        <taxon>Menopon</taxon>
    </lineage>
</organism>
<evidence type="ECO:0000256" key="15">
    <source>
        <dbReference type="PROSITE-ProRule" id="PRU00175"/>
    </source>
</evidence>
<evidence type="ECO:0000256" key="1">
    <source>
        <dbReference type="ARBA" id="ARBA00000900"/>
    </source>
</evidence>
<gene>
    <name evidence="18" type="ORF">PYX00_000520</name>
</gene>
<feature type="region of interest" description="Disordered" evidence="16">
    <location>
        <begin position="341"/>
        <end position="378"/>
    </location>
</feature>
<evidence type="ECO:0000256" key="3">
    <source>
        <dbReference type="ARBA" id="ARBA00022679"/>
    </source>
</evidence>
<dbReference type="Gene3D" id="3.30.40.10">
    <property type="entry name" value="Zinc/RING finger domain, C3HC4 (zinc finger)"/>
    <property type="match status" value="1"/>
</dbReference>
<evidence type="ECO:0000313" key="18">
    <source>
        <dbReference type="EMBL" id="KAL0278824.1"/>
    </source>
</evidence>
<feature type="compositionally biased region" description="Basic residues" evidence="16">
    <location>
        <begin position="433"/>
        <end position="447"/>
    </location>
</feature>
<dbReference type="InterPro" id="IPR058746">
    <property type="entry name" value="Znf_RING-type_Topors"/>
</dbReference>
<dbReference type="InterPro" id="IPR018957">
    <property type="entry name" value="Znf_C3HC4_RING-type"/>
</dbReference>
<evidence type="ECO:0000256" key="7">
    <source>
        <dbReference type="ARBA" id="ARBA00022833"/>
    </source>
</evidence>
<comment type="caution">
    <text evidence="18">The sequence shown here is derived from an EMBL/GenBank/DDBJ whole genome shotgun (WGS) entry which is preliminary data.</text>
</comment>
<evidence type="ECO:0000256" key="6">
    <source>
        <dbReference type="ARBA" id="ARBA00022786"/>
    </source>
</evidence>
<feature type="compositionally biased region" description="Basic residues" evidence="16">
    <location>
        <begin position="346"/>
        <end position="357"/>
    </location>
</feature>
<dbReference type="CDD" id="cd16574">
    <property type="entry name" value="RING-HC_Topors"/>
    <property type="match status" value="1"/>
</dbReference>
<dbReference type="GO" id="GO:0061630">
    <property type="term" value="F:ubiquitin protein ligase activity"/>
    <property type="evidence" value="ECO:0007669"/>
    <property type="project" value="UniProtKB-EC"/>
</dbReference>
<dbReference type="GO" id="GO:0008270">
    <property type="term" value="F:zinc ion binding"/>
    <property type="evidence" value="ECO:0007669"/>
    <property type="project" value="UniProtKB-KW"/>
</dbReference>
<dbReference type="FunFam" id="3.30.40.10:FF:000136">
    <property type="entry name" value="E3 ubiquitin-protein ligase Topors"/>
    <property type="match status" value="1"/>
</dbReference>
<keyword evidence="3" id="KW-0808">Transferase</keyword>
<keyword evidence="5 15" id="KW-0863">Zinc-finger</keyword>
<evidence type="ECO:0000256" key="8">
    <source>
        <dbReference type="ARBA" id="ARBA00023015"/>
    </source>
</evidence>
<feature type="compositionally biased region" description="Low complexity" evidence="16">
    <location>
        <begin position="461"/>
        <end position="517"/>
    </location>
</feature>
<name>A0AAW2I9I2_9NEOP</name>
<keyword evidence="6" id="KW-0833">Ubl conjugation pathway</keyword>
<dbReference type="Pfam" id="PF00097">
    <property type="entry name" value="zf-C3HC4"/>
    <property type="match status" value="1"/>
</dbReference>
<proteinExistence type="predicted"/>
<keyword evidence="4" id="KW-0479">Metal-binding</keyword>
<feature type="compositionally biased region" description="Basic residues" evidence="16">
    <location>
        <begin position="526"/>
        <end position="539"/>
    </location>
</feature>
<feature type="compositionally biased region" description="Basic and acidic residues" evidence="16">
    <location>
        <begin position="419"/>
        <end position="432"/>
    </location>
</feature>
<dbReference type="SMART" id="SM00184">
    <property type="entry name" value="RING"/>
    <property type="match status" value="1"/>
</dbReference>
<evidence type="ECO:0000256" key="4">
    <source>
        <dbReference type="ARBA" id="ARBA00022723"/>
    </source>
</evidence>
<protein>
    <recommendedName>
        <fullName evidence="10">E3 ubiquitin-protein ligase Topors</fullName>
        <ecNumber evidence="2">2.3.2.27</ecNumber>
    </recommendedName>
    <alternativeName>
        <fullName evidence="11">RING-type E3 ubiquitin transferase Topors</fullName>
    </alternativeName>
    <alternativeName>
        <fullName evidence="13">SUMO1-protein E3 ligase Topors</fullName>
    </alternativeName>
    <alternativeName>
        <fullName evidence="12">Topoisomerase I-binding RING finger protein</fullName>
    </alternativeName>
    <alternativeName>
        <fullName evidence="14">Topoisomerase I-binding arginine/serine-rich protein</fullName>
    </alternativeName>
</protein>
<dbReference type="PANTHER" id="PTHR46077:SF1">
    <property type="entry name" value="TOP1 BINDING ARGININE_SERINE RICH PROTEIN, E3 UBIQUITIN LIGASE"/>
    <property type="match status" value="1"/>
</dbReference>
<feature type="region of interest" description="Disordered" evidence="16">
    <location>
        <begin position="406"/>
        <end position="603"/>
    </location>
</feature>
<evidence type="ECO:0000256" key="11">
    <source>
        <dbReference type="ARBA" id="ARBA00076856"/>
    </source>
</evidence>
<sequence>MEDECPPTPLHVRPGRNSKSPNQLTVSSPDSDGMKSPNGRLSPDSRCAICLGKLQKKSFTDSCLHQFCFQCLLQWSKVKPECPLCKQPFKSIIYNVRSNFDYDQYHIERREPAYVVSEILHSYDFDLVVPLDSRFRYRSSMTREYFTELAESFLTRTRSSYQVPNFVPTTTYHIPPATRYRPAPERRRAMGSSDFRRSIYAQDLWVQDLVDVSGRYRECSPQFYRENPAQIHRIIPWLNREINSLLIENDSYNAYVLDRIISLLPQYSIRSRQFREVVEPYFGNRTDHFIHEFYTFARSVYDISGFDQHAVYVRNRNYSTEIQEISSSNDDSDVEVIGTLQQKSAAKPRRSSRKSSRNRHDFNYSEPVPGPSGINNPRLTETIEVCESDTDDIKVIDYVKPKPEVVTLSSGDEAPPARYTRDPDHSPAETRSGKHKKALNKRGRKRKSMDDGPKGKKKNLGSRSWSSSSSATRDGGSSFRSRSSSCSSRSSSSSSTTTAFSSSSLSSTSVRGGTSSSDYVPIVEFKKKKTSKGHHKKNKKSDVKKIKRKDSKSLKRKSKVKSCVVVPSSSGKYPRKDSKDGSVPYPRKADHSYSGTDDETQSSLPSYWSLAFSDKR</sequence>
<dbReference type="GO" id="GO:0000209">
    <property type="term" value="P:protein polyubiquitination"/>
    <property type="evidence" value="ECO:0007669"/>
    <property type="project" value="TreeGrafter"/>
</dbReference>
<dbReference type="PROSITE" id="PS50089">
    <property type="entry name" value="ZF_RING_2"/>
    <property type="match status" value="1"/>
</dbReference>
<feature type="compositionally biased region" description="Low complexity" evidence="16">
    <location>
        <begin position="561"/>
        <end position="572"/>
    </location>
</feature>
<feature type="region of interest" description="Disordered" evidence="16">
    <location>
        <begin position="1"/>
        <end position="40"/>
    </location>
</feature>
<dbReference type="PANTHER" id="PTHR46077">
    <property type="entry name" value="E3 UBIQUITIN-PROTEIN LIGASE TOPORS"/>
    <property type="match status" value="1"/>
</dbReference>
<dbReference type="AlphaFoldDB" id="A0AAW2I9I2"/>
<dbReference type="InterPro" id="IPR013083">
    <property type="entry name" value="Znf_RING/FYVE/PHD"/>
</dbReference>
<keyword evidence="8" id="KW-0805">Transcription regulation</keyword>
<feature type="compositionally biased region" description="Basic residues" evidence="16">
    <location>
        <begin position="545"/>
        <end position="560"/>
    </location>
</feature>
<dbReference type="SUPFAM" id="SSF57850">
    <property type="entry name" value="RING/U-box"/>
    <property type="match status" value="1"/>
</dbReference>
<dbReference type="InterPro" id="IPR017907">
    <property type="entry name" value="Znf_RING_CS"/>
</dbReference>
<keyword evidence="9" id="KW-0804">Transcription</keyword>
<evidence type="ECO:0000256" key="12">
    <source>
        <dbReference type="ARBA" id="ARBA00076940"/>
    </source>
</evidence>
<dbReference type="EC" id="2.3.2.27" evidence="2"/>
<dbReference type="EMBL" id="JARGDH010000001">
    <property type="protein sequence ID" value="KAL0278824.1"/>
    <property type="molecule type" value="Genomic_DNA"/>
</dbReference>
<evidence type="ECO:0000256" key="16">
    <source>
        <dbReference type="SAM" id="MobiDB-lite"/>
    </source>
</evidence>
<evidence type="ECO:0000256" key="14">
    <source>
        <dbReference type="ARBA" id="ARBA00079184"/>
    </source>
</evidence>
<dbReference type="InterPro" id="IPR001841">
    <property type="entry name" value="Znf_RING"/>
</dbReference>
<comment type="catalytic activity">
    <reaction evidence="1">
        <text>S-ubiquitinyl-[E2 ubiquitin-conjugating enzyme]-L-cysteine + [acceptor protein]-L-lysine = [E2 ubiquitin-conjugating enzyme]-L-cysteine + N(6)-ubiquitinyl-[acceptor protein]-L-lysine.</text>
        <dbReference type="EC" id="2.3.2.27"/>
    </reaction>
</comment>
<evidence type="ECO:0000256" key="5">
    <source>
        <dbReference type="ARBA" id="ARBA00022771"/>
    </source>
</evidence>
<feature type="domain" description="RING-type" evidence="17">
    <location>
        <begin position="47"/>
        <end position="86"/>
    </location>
</feature>
<dbReference type="InterPro" id="IPR058745">
    <property type="entry name" value="PWI_Topors"/>
</dbReference>
<feature type="compositionally biased region" description="Polar residues" evidence="16">
    <location>
        <begin position="17"/>
        <end position="30"/>
    </location>
</feature>
<dbReference type="Pfam" id="PF26084">
    <property type="entry name" value="PWI_Topors"/>
    <property type="match status" value="1"/>
</dbReference>
<keyword evidence="7" id="KW-0862">Zinc</keyword>